<dbReference type="Pfam" id="PF10937">
    <property type="entry name" value="Kgd4-YMR31"/>
    <property type="match status" value="1"/>
</dbReference>
<proteinExistence type="inferred from homology"/>
<evidence type="ECO:0000256" key="2">
    <source>
        <dbReference type="ARBA" id="ARBA00023128"/>
    </source>
</evidence>
<evidence type="ECO:0000313" key="5">
    <source>
        <dbReference type="Proteomes" id="UP000614601"/>
    </source>
</evidence>
<gene>
    <name evidence="4" type="ORF">BOKJ2_LOCUS542</name>
</gene>
<dbReference type="GO" id="GO:0006103">
    <property type="term" value="P:2-oxoglutarate metabolic process"/>
    <property type="evidence" value="ECO:0007669"/>
    <property type="project" value="InterPro"/>
</dbReference>
<name>A0A811JR26_9BILA</name>
<evidence type="ECO:0000313" key="4">
    <source>
        <dbReference type="EMBL" id="CAD5205858.1"/>
    </source>
</evidence>
<dbReference type="Proteomes" id="UP000783686">
    <property type="component" value="Unassembled WGS sequence"/>
</dbReference>
<sequence length="145" mass="16917">MFIRWSKLLWNKLFFTSKSYQTRQLSTFSYFYRLIFGKRSIEAAQDTKSTGVLKELKEETTMNTTKVMSAIKQLSSTPRKPMINFLHNSRPQVQKYDPNRKPQLRAAGGGIVIDELELPLRLRRRPMSQEEMDCINTGGLRPNEI</sequence>
<organism evidence="4 5">
    <name type="scientific">Bursaphelenchus okinawaensis</name>
    <dbReference type="NCBI Taxonomy" id="465554"/>
    <lineage>
        <taxon>Eukaryota</taxon>
        <taxon>Metazoa</taxon>
        <taxon>Ecdysozoa</taxon>
        <taxon>Nematoda</taxon>
        <taxon>Chromadorea</taxon>
        <taxon>Rhabditida</taxon>
        <taxon>Tylenchina</taxon>
        <taxon>Tylenchomorpha</taxon>
        <taxon>Aphelenchoidea</taxon>
        <taxon>Aphelenchoididae</taxon>
        <taxon>Bursaphelenchus</taxon>
    </lineage>
</organism>
<keyword evidence="5" id="KW-1185">Reference proteome</keyword>
<dbReference type="GO" id="GO:0005739">
    <property type="term" value="C:mitochondrion"/>
    <property type="evidence" value="ECO:0007669"/>
    <property type="project" value="UniProtKB-SubCell"/>
</dbReference>
<dbReference type="AlphaFoldDB" id="A0A811JR26"/>
<keyword evidence="2" id="KW-0496">Mitochondrion</keyword>
<dbReference type="EMBL" id="CAJFCW020000001">
    <property type="protein sequence ID" value="CAG9079573.1"/>
    <property type="molecule type" value="Genomic_DNA"/>
</dbReference>
<evidence type="ECO:0000256" key="3">
    <source>
        <dbReference type="ARBA" id="ARBA00043970"/>
    </source>
</evidence>
<dbReference type="Proteomes" id="UP000614601">
    <property type="component" value="Unassembled WGS sequence"/>
</dbReference>
<dbReference type="EMBL" id="CAJFDH010000001">
    <property type="protein sequence ID" value="CAD5205858.1"/>
    <property type="molecule type" value="Genomic_DNA"/>
</dbReference>
<comment type="caution">
    <text evidence="4">The sequence shown here is derived from an EMBL/GenBank/DDBJ whole genome shotgun (WGS) entry which is preliminary data.</text>
</comment>
<reference evidence="4" key="1">
    <citation type="submission" date="2020-09" db="EMBL/GenBank/DDBJ databases">
        <authorList>
            <person name="Kikuchi T."/>
        </authorList>
    </citation>
    <scope>NUCLEOTIDE SEQUENCE</scope>
    <source>
        <strain evidence="4">SH1</strain>
    </source>
</reference>
<accession>A0A811JR26</accession>
<comment type="subcellular location">
    <subcellularLocation>
        <location evidence="1">Mitochondrion</location>
    </subcellularLocation>
</comment>
<dbReference type="InterPro" id="IPR020373">
    <property type="entry name" value="Kgd4/YMR-31"/>
</dbReference>
<dbReference type="OrthoDB" id="10521124at2759"/>
<comment type="similarity">
    <text evidence="3">Belongs to the alpha-ketoglutarate dehydrogenase component 4 family.</text>
</comment>
<evidence type="ECO:0000256" key="1">
    <source>
        <dbReference type="ARBA" id="ARBA00004173"/>
    </source>
</evidence>
<protein>
    <submittedName>
        <fullName evidence="4">Uncharacterized protein</fullName>
    </submittedName>
</protein>